<dbReference type="InterPro" id="IPR058637">
    <property type="entry name" value="YknX-like_C"/>
</dbReference>
<dbReference type="SUPFAM" id="SSF111369">
    <property type="entry name" value="HlyD-like secretion proteins"/>
    <property type="match status" value="2"/>
</dbReference>
<dbReference type="GO" id="GO:0022857">
    <property type="term" value="F:transmembrane transporter activity"/>
    <property type="evidence" value="ECO:0007669"/>
    <property type="project" value="InterPro"/>
</dbReference>
<sequence length="402" mass="43349">MKKKTIYVLAGILTLVILVFALSQSTETDAQSAEEIRTASAQKRVFGSSMLAVGTLKPELGAMVQIDTPGAGVVEEVLVEQGAAVKAGDTLAVITIDGAQQRIKKAELALQMAKLQLEQVTSGPREEEVARARINLEQAENKLKEAEETLSVLKDDEETPSGQLDNAQREVDNADAQYRLAQQQYSLTKNKYTQNDIAQAEARVEQAANDLQEARALAEQGTITAPIDGVVAELHIYPGAVVSGNSNLIKLIDLNRLIVEALIDETDIIAIEKGQQAAITLDSLDTETLEGTVGSISPLAKNESGIINYPVIISLEHVAAGFYPDMTAVVTIYLEEPQETLTVPSQAISQSGSKQMVYVLQDDEIYETEVQTGKRSDGYVEIVSGLKAGEKVVINTADENRP</sequence>
<dbReference type="OrthoDB" id="9791520at2"/>
<dbReference type="PANTHER" id="PTHR32347">
    <property type="entry name" value="EFFLUX SYSTEM COMPONENT YKNX-RELATED"/>
    <property type="match status" value="1"/>
</dbReference>
<feature type="domain" description="CzcB-like barrel-sandwich hybrid" evidence="5">
    <location>
        <begin position="66"/>
        <end position="251"/>
    </location>
</feature>
<dbReference type="Proteomes" id="UP000006443">
    <property type="component" value="Unassembled WGS sequence"/>
</dbReference>
<keyword evidence="9" id="KW-1185">Reference proteome</keyword>
<dbReference type="PANTHER" id="PTHR32347:SF14">
    <property type="entry name" value="EFFLUX SYSTEM COMPONENT YKNX-RELATED"/>
    <property type="match status" value="1"/>
</dbReference>
<evidence type="ECO:0000256" key="1">
    <source>
        <dbReference type="ARBA" id="ARBA00004196"/>
    </source>
</evidence>
<comment type="subcellular location">
    <subcellularLocation>
        <location evidence="1">Cell envelope</location>
    </subcellularLocation>
</comment>
<reference evidence="8 9" key="1">
    <citation type="submission" date="2009-02" db="EMBL/GenBank/DDBJ databases">
        <title>Sequencing of the draft genome and assembly of Dethiobacter alkaliphilus AHT 1.</title>
        <authorList>
            <consortium name="US DOE Joint Genome Institute (JGI-PGF)"/>
            <person name="Lucas S."/>
            <person name="Copeland A."/>
            <person name="Lapidus A."/>
            <person name="Glavina del Rio T."/>
            <person name="Dalin E."/>
            <person name="Tice H."/>
            <person name="Bruce D."/>
            <person name="Goodwin L."/>
            <person name="Pitluck S."/>
            <person name="Larimer F."/>
            <person name="Land M.L."/>
            <person name="Hauser L."/>
            <person name="Muyzer G."/>
        </authorList>
    </citation>
    <scope>NUCLEOTIDE SEQUENCE [LARGE SCALE GENOMIC DNA]</scope>
    <source>
        <strain evidence="8 9">AHT 1</strain>
    </source>
</reference>
<dbReference type="AlphaFoldDB" id="C0GKV1"/>
<dbReference type="InterPro" id="IPR058647">
    <property type="entry name" value="BSH_CzcB-like"/>
</dbReference>
<dbReference type="STRING" id="555088.DealDRAFT_3110"/>
<evidence type="ECO:0000256" key="4">
    <source>
        <dbReference type="SAM" id="Coils"/>
    </source>
</evidence>
<keyword evidence="3 4" id="KW-0175">Coiled coil</keyword>
<comment type="similarity">
    <text evidence="2">Belongs to the membrane fusion protein (MFP) (TC 8.A.1) family.</text>
</comment>
<dbReference type="InterPro" id="IPR058636">
    <property type="entry name" value="Beta-barrel_YknX"/>
</dbReference>
<dbReference type="Pfam" id="PF25990">
    <property type="entry name" value="Beta-barrel_YknX"/>
    <property type="match status" value="1"/>
</dbReference>
<dbReference type="GO" id="GO:0016020">
    <property type="term" value="C:membrane"/>
    <property type="evidence" value="ECO:0007669"/>
    <property type="project" value="InterPro"/>
</dbReference>
<evidence type="ECO:0000313" key="8">
    <source>
        <dbReference type="EMBL" id="EEG76033.1"/>
    </source>
</evidence>
<protein>
    <submittedName>
        <fullName evidence="8">Efflux transporter, RND family, MFP subunit</fullName>
    </submittedName>
</protein>
<evidence type="ECO:0000256" key="3">
    <source>
        <dbReference type="ARBA" id="ARBA00023054"/>
    </source>
</evidence>
<dbReference type="Pfam" id="PF25989">
    <property type="entry name" value="YknX_C"/>
    <property type="match status" value="1"/>
</dbReference>
<accession>C0GKV1</accession>
<dbReference type="Gene3D" id="2.40.50.100">
    <property type="match status" value="2"/>
</dbReference>
<evidence type="ECO:0000259" key="5">
    <source>
        <dbReference type="Pfam" id="PF25973"/>
    </source>
</evidence>
<dbReference type="Pfam" id="PF25973">
    <property type="entry name" value="BSH_CzcB"/>
    <property type="match status" value="1"/>
</dbReference>
<dbReference type="NCBIfam" id="TIGR01730">
    <property type="entry name" value="RND_mfp"/>
    <property type="match status" value="1"/>
</dbReference>
<dbReference type="GO" id="GO:0030313">
    <property type="term" value="C:cell envelope"/>
    <property type="evidence" value="ECO:0007669"/>
    <property type="project" value="UniProtKB-SubCell"/>
</dbReference>
<proteinExistence type="inferred from homology"/>
<dbReference type="Gene3D" id="2.40.30.170">
    <property type="match status" value="1"/>
</dbReference>
<organism evidence="8 9">
    <name type="scientific">Dethiobacter alkaliphilus AHT 1</name>
    <dbReference type="NCBI Taxonomy" id="555088"/>
    <lineage>
        <taxon>Bacteria</taxon>
        <taxon>Bacillati</taxon>
        <taxon>Bacillota</taxon>
        <taxon>Dethiobacteria</taxon>
        <taxon>Dethiobacterales</taxon>
        <taxon>Dethiobacteraceae</taxon>
        <taxon>Dethiobacter</taxon>
    </lineage>
</organism>
<feature type="domain" description="YknX-like C-terminal permuted SH3-like" evidence="6">
    <location>
        <begin position="341"/>
        <end position="398"/>
    </location>
</feature>
<dbReference type="eggNOG" id="COG0845">
    <property type="taxonomic scope" value="Bacteria"/>
</dbReference>
<dbReference type="EMBL" id="ACJM01000028">
    <property type="protein sequence ID" value="EEG76033.1"/>
    <property type="molecule type" value="Genomic_DNA"/>
</dbReference>
<dbReference type="InterPro" id="IPR050465">
    <property type="entry name" value="UPF0194_transport"/>
</dbReference>
<name>C0GKV1_DETAL</name>
<comment type="caution">
    <text evidence="8">The sequence shown here is derived from an EMBL/GenBank/DDBJ whole genome shotgun (WGS) entry which is preliminary data.</text>
</comment>
<gene>
    <name evidence="8" type="ORF">DealDRAFT_3110</name>
</gene>
<dbReference type="RefSeq" id="WP_008519204.1">
    <property type="nucleotide sequence ID" value="NZ_ACJM01000028.1"/>
</dbReference>
<evidence type="ECO:0000256" key="2">
    <source>
        <dbReference type="ARBA" id="ARBA00009477"/>
    </source>
</evidence>
<dbReference type="Gene3D" id="2.40.420.20">
    <property type="match status" value="1"/>
</dbReference>
<dbReference type="InterPro" id="IPR006143">
    <property type="entry name" value="RND_pump_MFP"/>
</dbReference>
<evidence type="ECO:0000259" key="6">
    <source>
        <dbReference type="Pfam" id="PF25989"/>
    </source>
</evidence>
<evidence type="ECO:0000259" key="7">
    <source>
        <dbReference type="Pfam" id="PF25990"/>
    </source>
</evidence>
<feature type="domain" description="YknX-like beta-barrel" evidence="7">
    <location>
        <begin position="257"/>
        <end position="332"/>
    </location>
</feature>
<feature type="coiled-coil region" evidence="4">
    <location>
        <begin position="96"/>
        <end position="217"/>
    </location>
</feature>
<evidence type="ECO:0000313" key="9">
    <source>
        <dbReference type="Proteomes" id="UP000006443"/>
    </source>
</evidence>